<dbReference type="GO" id="GO:0007602">
    <property type="term" value="P:phototransduction"/>
    <property type="evidence" value="ECO:0000318"/>
    <property type="project" value="GO_Central"/>
</dbReference>
<keyword evidence="10" id="KW-0297">G-protein coupled receptor</keyword>
<dbReference type="InterPro" id="IPR050125">
    <property type="entry name" value="GPCR_opsins"/>
</dbReference>
<feature type="transmembrane region" description="Helical" evidence="17">
    <location>
        <begin position="227"/>
        <end position="251"/>
    </location>
</feature>
<dbReference type="InParanoid" id="E9GSR4"/>
<evidence type="ECO:0000256" key="5">
    <source>
        <dbReference type="ARBA" id="ARBA00022606"/>
    </source>
</evidence>
<dbReference type="AlphaFoldDB" id="E9GSR4"/>
<proteinExistence type="inferred from homology"/>
<evidence type="ECO:0000256" key="1">
    <source>
        <dbReference type="ARBA" id="ARBA00004141"/>
    </source>
</evidence>
<keyword evidence="4" id="KW-0597">Phosphoprotein</keyword>
<dbReference type="PhylomeDB" id="E9GSR4"/>
<feature type="transmembrane region" description="Helical" evidence="17">
    <location>
        <begin position="180"/>
        <end position="207"/>
    </location>
</feature>
<feature type="domain" description="G-protein coupled receptors family 1 profile" evidence="18">
    <location>
        <begin position="80"/>
        <end position="347"/>
    </location>
</feature>
<evidence type="ECO:0000256" key="14">
    <source>
        <dbReference type="ARBA" id="ARBA00023224"/>
    </source>
</evidence>
<keyword evidence="3" id="KW-0600">Photoreceptor protein</keyword>
<dbReference type="Proteomes" id="UP000000305">
    <property type="component" value="Unassembled WGS sequence"/>
</dbReference>
<feature type="transmembrane region" description="Helical" evidence="17">
    <location>
        <begin position="138"/>
        <end position="160"/>
    </location>
</feature>
<dbReference type="Gene3D" id="1.20.1070.10">
    <property type="entry name" value="Rhodopsin 7-helix transmembrane proteins"/>
    <property type="match status" value="1"/>
</dbReference>
<dbReference type="GO" id="GO:0071482">
    <property type="term" value="P:cellular response to light stimulus"/>
    <property type="evidence" value="ECO:0000318"/>
    <property type="project" value="GO_Central"/>
</dbReference>
<evidence type="ECO:0000256" key="13">
    <source>
        <dbReference type="ARBA" id="ARBA00023170"/>
    </source>
</evidence>
<keyword evidence="13" id="KW-0675">Receptor</keyword>
<dbReference type="InterPro" id="IPR017452">
    <property type="entry name" value="GPCR_Rhodpsn_7TM"/>
</dbReference>
<dbReference type="EMBL" id="GL732562">
    <property type="protein sequence ID" value="EFX77475.1"/>
    <property type="molecule type" value="Genomic_DNA"/>
</dbReference>
<dbReference type="OMA" id="WAGHANL"/>
<dbReference type="InterPro" id="IPR027430">
    <property type="entry name" value="Retinal_BS"/>
</dbReference>
<keyword evidence="9" id="KW-0157">Chromophore</keyword>
<dbReference type="FunFam" id="1.20.1070.10:FF:000044">
    <property type="entry name" value="Opsin, ultraviolet-sensitive"/>
    <property type="match status" value="1"/>
</dbReference>
<sequence length="396" mass="44376">MSSSAINETLAPAAFTSFTQGQKTFDPWSVPDSFTVSVFAPDYVKPLLHPHWETQKAVHPLWAYFFGLYYLVMGSMAICGNVMVLKIFSHFKCLRTPANMLVINLAVSDLMLMLSLIPESVYNFFLGGPWQFGHIGCQIHSFCGAFFGYSQITTLTIISWDRYNVIVKGFSGKPLTYAKVSLLILFNWLWAFGWALAPLVGWGLYALDGMLGTCSFDSYTTTMNHKSYILASCFFQFAGPIIVIVGCYFFIVKAVFNHEEELRGQAKKMNVTSLRSVNKEQELAVSAEIRAAKVAVVNILLWIFAWAPFTTVAMVGTWYDASFVTPLMSELPIICAKTSALYNPVIYALSHPKYRECLKELYPWLCIMVDDRKTVRGRNGDSSSAVTSIKTETSSE</sequence>
<keyword evidence="20" id="KW-1185">Reference proteome</keyword>
<evidence type="ECO:0000256" key="17">
    <source>
        <dbReference type="SAM" id="Phobius"/>
    </source>
</evidence>
<dbReference type="GO" id="GO:0005886">
    <property type="term" value="C:plasma membrane"/>
    <property type="evidence" value="ECO:0000318"/>
    <property type="project" value="GO_Central"/>
</dbReference>
<keyword evidence="7" id="KW-0681">Retinal protein</keyword>
<organism evidence="19 20">
    <name type="scientific">Daphnia pulex</name>
    <name type="common">Water flea</name>
    <dbReference type="NCBI Taxonomy" id="6669"/>
    <lineage>
        <taxon>Eukaryota</taxon>
        <taxon>Metazoa</taxon>
        <taxon>Ecdysozoa</taxon>
        <taxon>Arthropoda</taxon>
        <taxon>Crustacea</taxon>
        <taxon>Branchiopoda</taxon>
        <taxon>Diplostraca</taxon>
        <taxon>Cladocera</taxon>
        <taxon>Anomopoda</taxon>
        <taxon>Daphniidae</taxon>
        <taxon>Daphnia</taxon>
    </lineage>
</organism>
<keyword evidence="15" id="KW-0844">Vision</keyword>
<dbReference type="PROSITE" id="PS50262">
    <property type="entry name" value="G_PROTEIN_RECEP_F1_2"/>
    <property type="match status" value="1"/>
</dbReference>
<dbReference type="Pfam" id="PF00001">
    <property type="entry name" value="7tm_1"/>
    <property type="match status" value="1"/>
</dbReference>
<keyword evidence="8 17" id="KW-1133">Transmembrane helix</keyword>
<feature type="transmembrane region" description="Helical" evidence="17">
    <location>
        <begin position="61"/>
        <end position="88"/>
    </location>
</feature>
<dbReference type="PROSITE" id="PS00238">
    <property type="entry name" value="OPSIN"/>
    <property type="match status" value="1"/>
</dbReference>
<evidence type="ECO:0000256" key="16">
    <source>
        <dbReference type="SAM" id="MobiDB-lite"/>
    </source>
</evidence>
<evidence type="ECO:0000256" key="8">
    <source>
        <dbReference type="ARBA" id="ARBA00022989"/>
    </source>
</evidence>
<evidence type="ECO:0000256" key="2">
    <source>
        <dbReference type="ARBA" id="ARBA00010663"/>
    </source>
</evidence>
<reference evidence="19 20" key="1">
    <citation type="journal article" date="2011" name="Science">
        <title>The ecoresponsive genome of Daphnia pulex.</title>
        <authorList>
            <person name="Colbourne J.K."/>
            <person name="Pfrender M.E."/>
            <person name="Gilbert D."/>
            <person name="Thomas W.K."/>
            <person name="Tucker A."/>
            <person name="Oakley T.H."/>
            <person name="Tokishita S."/>
            <person name="Aerts A."/>
            <person name="Arnold G.J."/>
            <person name="Basu M.K."/>
            <person name="Bauer D.J."/>
            <person name="Caceres C.E."/>
            <person name="Carmel L."/>
            <person name="Casola C."/>
            <person name="Choi J.H."/>
            <person name="Detter J.C."/>
            <person name="Dong Q."/>
            <person name="Dusheyko S."/>
            <person name="Eads B.D."/>
            <person name="Frohlich T."/>
            <person name="Geiler-Samerotte K.A."/>
            <person name="Gerlach D."/>
            <person name="Hatcher P."/>
            <person name="Jogdeo S."/>
            <person name="Krijgsveld J."/>
            <person name="Kriventseva E.V."/>
            <person name="Kultz D."/>
            <person name="Laforsch C."/>
            <person name="Lindquist E."/>
            <person name="Lopez J."/>
            <person name="Manak J.R."/>
            <person name="Muller J."/>
            <person name="Pangilinan J."/>
            <person name="Patwardhan R.P."/>
            <person name="Pitluck S."/>
            <person name="Pritham E.J."/>
            <person name="Rechtsteiner A."/>
            <person name="Rho M."/>
            <person name="Rogozin I.B."/>
            <person name="Sakarya O."/>
            <person name="Salamov A."/>
            <person name="Schaack S."/>
            <person name="Shapiro H."/>
            <person name="Shiga Y."/>
            <person name="Skalitzky C."/>
            <person name="Smith Z."/>
            <person name="Souvorov A."/>
            <person name="Sung W."/>
            <person name="Tang Z."/>
            <person name="Tsuchiya D."/>
            <person name="Tu H."/>
            <person name="Vos H."/>
            <person name="Wang M."/>
            <person name="Wolf Y.I."/>
            <person name="Yamagata H."/>
            <person name="Yamada T."/>
            <person name="Ye Y."/>
            <person name="Shaw J.R."/>
            <person name="Andrews J."/>
            <person name="Crease T.J."/>
            <person name="Tang H."/>
            <person name="Lucas S.M."/>
            <person name="Robertson H.M."/>
            <person name="Bork P."/>
            <person name="Koonin E.V."/>
            <person name="Zdobnov E.M."/>
            <person name="Grigoriev I.V."/>
            <person name="Lynch M."/>
            <person name="Boore J.L."/>
        </authorList>
    </citation>
    <scope>NUCLEOTIDE SEQUENCE [LARGE SCALE GENOMIC DNA]</scope>
</reference>
<evidence type="ECO:0000256" key="6">
    <source>
        <dbReference type="ARBA" id="ARBA00022692"/>
    </source>
</evidence>
<evidence type="ECO:0000259" key="18">
    <source>
        <dbReference type="PROSITE" id="PS50262"/>
    </source>
</evidence>
<name>E9GSR4_DAPPU</name>
<comment type="subcellular location">
    <subcellularLocation>
        <location evidence="1">Membrane</location>
        <topology evidence="1">Multi-pass membrane protein</topology>
    </subcellularLocation>
</comment>
<dbReference type="HOGENOM" id="CLU_009579_3_0_1"/>
<evidence type="ECO:0000256" key="15">
    <source>
        <dbReference type="ARBA" id="ARBA00023305"/>
    </source>
</evidence>
<evidence type="ECO:0000256" key="9">
    <source>
        <dbReference type="ARBA" id="ARBA00022991"/>
    </source>
</evidence>
<dbReference type="OrthoDB" id="9996086at2759"/>
<dbReference type="KEGG" id="dpx:DAPPUDRAFT_321382"/>
<keyword evidence="11 17" id="KW-0472">Membrane</keyword>
<accession>E9GSR4</accession>
<dbReference type="GO" id="GO:0007186">
    <property type="term" value="P:G protein-coupled receptor signaling pathway"/>
    <property type="evidence" value="ECO:0000318"/>
    <property type="project" value="GO_Central"/>
</dbReference>
<keyword evidence="14" id="KW-0807">Transducer</keyword>
<evidence type="ECO:0000256" key="7">
    <source>
        <dbReference type="ARBA" id="ARBA00022925"/>
    </source>
</evidence>
<evidence type="ECO:0000256" key="12">
    <source>
        <dbReference type="ARBA" id="ARBA00023157"/>
    </source>
</evidence>
<protein>
    <recommendedName>
        <fullName evidence="18">G-protein coupled receptors family 1 profile domain-containing protein</fullName>
    </recommendedName>
</protein>
<comment type="similarity">
    <text evidence="2">Belongs to the G-protein coupled receptor 1 family.</text>
</comment>
<feature type="region of interest" description="Disordered" evidence="16">
    <location>
        <begin position="376"/>
        <end position="396"/>
    </location>
</feature>
<dbReference type="GO" id="GO:0008020">
    <property type="term" value="F:G protein-coupled photoreceptor activity"/>
    <property type="evidence" value="ECO:0000318"/>
    <property type="project" value="GO_Central"/>
</dbReference>
<dbReference type="InterPro" id="IPR000276">
    <property type="entry name" value="GPCR_Rhodpsn"/>
</dbReference>
<keyword evidence="5" id="KW-0716">Sensory transduction</keyword>
<feature type="transmembrane region" description="Helical" evidence="17">
    <location>
        <begin position="100"/>
        <end position="118"/>
    </location>
</feature>
<dbReference type="eggNOG" id="KOG3656">
    <property type="taxonomic scope" value="Eukaryota"/>
</dbReference>
<evidence type="ECO:0000313" key="19">
    <source>
        <dbReference type="EMBL" id="EFX77475.1"/>
    </source>
</evidence>
<evidence type="ECO:0000313" key="20">
    <source>
        <dbReference type="Proteomes" id="UP000000305"/>
    </source>
</evidence>
<evidence type="ECO:0000256" key="4">
    <source>
        <dbReference type="ARBA" id="ARBA00022553"/>
    </source>
</evidence>
<dbReference type="SUPFAM" id="SSF81321">
    <property type="entry name" value="Family A G protein-coupled receptor-like"/>
    <property type="match status" value="1"/>
</dbReference>
<evidence type="ECO:0000256" key="3">
    <source>
        <dbReference type="ARBA" id="ARBA00022543"/>
    </source>
</evidence>
<dbReference type="PANTHER" id="PTHR24240">
    <property type="entry name" value="OPSIN"/>
    <property type="match status" value="1"/>
</dbReference>
<evidence type="ECO:0000256" key="11">
    <source>
        <dbReference type="ARBA" id="ARBA00023136"/>
    </source>
</evidence>
<keyword evidence="12" id="KW-1015">Disulfide bond</keyword>
<gene>
    <name evidence="19" type="primary">LOPB7</name>
    <name evidence="19" type="ORF">DAPPUDRAFT_321382</name>
</gene>
<feature type="transmembrane region" description="Helical" evidence="17">
    <location>
        <begin position="299"/>
        <end position="319"/>
    </location>
</feature>
<evidence type="ECO:0000256" key="10">
    <source>
        <dbReference type="ARBA" id="ARBA00023040"/>
    </source>
</evidence>
<keyword evidence="6 17" id="KW-0812">Transmembrane</keyword>
<dbReference type="GO" id="GO:0007601">
    <property type="term" value="P:visual perception"/>
    <property type="evidence" value="ECO:0007669"/>
    <property type="project" value="UniProtKB-KW"/>
</dbReference>
<dbReference type="PRINTS" id="PR00237">
    <property type="entry name" value="GPCRRHODOPSN"/>
</dbReference>
<feature type="compositionally biased region" description="Polar residues" evidence="16">
    <location>
        <begin position="380"/>
        <end position="396"/>
    </location>
</feature>